<sequence>MGRTEKIPFKEFMKGNKEMVIAGDSGNSVRHLNKNMYLSMSPLLFFDGGTLLIVASGVLGVSFALLENKALREDDYEKGEKISLIGHSLFLITGIVLAVYFLVLKNPLLKFL</sequence>
<keyword evidence="1" id="KW-0472">Membrane</keyword>
<organism evidence="2 3">
    <name type="scientific">Cytobacillus kochii</name>
    <dbReference type="NCBI Taxonomy" id="859143"/>
    <lineage>
        <taxon>Bacteria</taxon>
        <taxon>Bacillati</taxon>
        <taxon>Bacillota</taxon>
        <taxon>Bacilli</taxon>
        <taxon>Bacillales</taxon>
        <taxon>Bacillaceae</taxon>
        <taxon>Cytobacillus</taxon>
    </lineage>
</organism>
<accession>A0A248TPL4</accession>
<feature type="transmembrane region" description="Helical" evidence="1">
    <location>
        <begin position="85"/>
        <end position="104"/>
    </location>
</feature>
<keyword evidence="1" id="KW-1133">Transmembrane helix</keyword>
<geneLocation type="plasmid" evidence="3">
    <name>pbkbdgp4a</name>
</geneLocation>
<dbReference type="KEGG" id="bko:CKF48_23020"/>
<dbReference type="AlphaFoldDB" id="A0A248TPL4"/>
<keyword evidence="2" id="KW-0614">Plasmid</keyword>
<dbReference type="RefSeq" id="WP_095373725.1">
    <property type="nucleotide sequence ID" value="NZ_CP022984.1"/>
</dbReference>
<feature type="transmembrane region" description="Helical" evidence="1">
    <location>
        <begin position="43"/>
        <end position="65"/>
    </location>
</feature>
<dbReference type="Proteomes" id="UP000215137">
    <property type="component" value="Plasmid pBkBDGP4A"/>
</dbReference>
<gene>
    <name evidence="2" type="ORF">CKF48_23020</name>
</gene>
<reference evidence="2 3" key="1">
    <citation type="submission" date="2017-08" db="EMBL/GenBank/DDBJ databases">
        <title>Complete Genome Sequence of Bacillus kochii Oregon-R-modENCODE STRAIN BDGP4, isolated from Drosophila melanogaster gut.</title>
        <authorList>
            <person name="Wan K.H."/>
            <person name="Yu C."/>
            <person name="Park S."/>
            <person name="Hammonds A.S."/>
            <person name="Booth B.W."/>
            <person name="Celniker S.E."/>
        </authorList>
    </citation>
    <scope>NUCLEOTIDE SEQUENCE [LARGE SCALE GENOMIC DNA]</scope>
    <source>
        <strain evidence="2 3">BDGP4</strain>
        <plasmid evidence="3">pbkbdgp4a</plasmid>
    </source>
</reference>
<name>A0A248TPL4_9BACI</name>
<evidence type="ECO:0000313" key="3">
    <source>
        <dbReference type="Proteomes" id="UP000215137"/>
    </source>
</evidence>
<keyword evidence="1" id="KW-0812">Transmembrane</keyword>
<evidence type="ECO:0000313" key="2">
    <source>
        <dbReference type="EMBL" id="ASV70163.1"/>
    </source>
</evidence>
<proteinExistence type="predicted"/>
<dbReference type="EMBL" id="CP022984">
    <property type="protein sequence ID" value="ASV70163.1"/>
    <property type="molecule type" value="Genomic_DNA"/>
</dbReference>
<keyword evidence="3" id="KW-1185">Reference proteome</keyword>
<evidence type="ECO:0000256" key="1">
    <source>
        <dbReference type="SAM" id="Phobius"/>
    </source>
</evidence>
<protein>
    <submittedName>
        <fullName evidence="2">Uncharacterized protein</fullName>
    </submittedName>
</protein>